<dbReference type="RefSeq" id="WP_124955774.1">
    <property type="nucleotide sequence ID" value="NZ_RRCH01000030.1"/>
</dbReference>
<feature type="domain" description="HTH bat-type" evidence="3">
    <location>
        <begin position="182"/>
        <end position="230"/>
    </location>
</feature>
<gene>
    <name evidence="5" type="ORF">EIK79_14105</name>
</gene>
<protein>
    <submittedName>
        <fullName evidence="5">Transcriptional regulator</fullName>
    </submittedName>
</protein>
<evidence type="ECO:0000256" key="1">
    <source>
        <dbReference type="ARBA" id="ARBA00023015"/>
    </source>
</evidence>
<dbReference type="PANTHER" id="PTHR34236:SF1">
    <property type="entry name" value="DIMETHYL SULFOXIDE REDUCTASE TRANSCRIPTIONAL ACTIVATOR"/>
    <property type="match status" value="1"/>
</dbReference>
<dbReference type="AlphaFoldDB" id="A0A3P3R6E9"/>
<organism evidence="5 6">
    <name type="scientific">Halocatena pleomorpha</name>
    <dbReference type="NCBI Taxonomy" id="1785090"/>
    <lineage>
        <taxon>Archaea</taxon>
        <taxon>Methanobacteriati</taxon>
        <taxon>Methanobacteriota</taxon>
        <taxon>Stenosarchaea group</taxon>
        <taxon>Halobacteria</taxon>
        <taxon>Halobacteriales</taxon>
        <taxon>Natronomonadaceae</taxon>
        <taxon>Halocatena</taxon>
    </lineage>
</organism>
<dbReference type="OrthoDB" id="198846at2157"/>
<keyword evidence="6" id="KW-1185">Reference proteome</keyword>
<evidence type="ECO:0000313" key="5">
    <source>
        <dbReference type="EMBL" id="RRJ29041.1"/>
    </source>
</evidence>
<dbReference type="Pfam" id="PF24281">
    <property type="entry name" value="HVO_2928_N"/>
    <property type="match status" value="1"/>
</dbReference>
<evidence type="ECO:0000313" key="6">
    <source>
        <dbReference type="Proteomes" id="UP000282322"/>
    </source>
</evidence>
<dbReference type="Proteomes" id="UP000282322">
    <property type="component" value="Unassembled WGS sequence"/>
</dbReference>
<sequence length="239" mass="27220">MREFVITLEYDSGVDPIADVFIEHPGALSKSVACSITRDAMWRLDRISGPASAIDQLEYLLLDTDRCNECPDQPACQSHREYELLSRDATSCTMYTYRSGTDQCRTLPSLAVEYLGDGLFYETKRNVNQYEWRILMRNDANVGRLYDALQAELSDGITVSLSHLTDPTHWTDEAISATALSYEQREALRLAVEHGYYQTPRETSLTELATEVDVPQSTLQYRLQRAESWLANHFVTECL</sequence>
<evidence type="ECO:0000259" key="3">
    <source>
        <dbReference type="Pfam" id="PF04967"/>
    </source>
</evidence>
<reference evidence="5 6" key="1">
    <citation type="submission" date="2018-11" db="EMBL/GenBank/DDBJ databases">
        <title>Taxonoimc description of Halomarina strain SPP-AMP-1.</title>
        <authorList>
            <person name="Pal Y."/>
            <person name="Srinivasana K."/>
            <person name="Verma A."/>
            <person name="Kumar P."/>
        </authorList>
    </citation>
    <scope>NUCLEOTIDE SEQUENCE [LARGE SCALE GENOMIC DNA]</scope>
    <source>
        <strain evidence="5 6">SPP-AMP-1</strain>
    </source>
</reference>
<keyword evidence="2" id="KW-0804">Transcription</keyword>
<feature type="domain" description="HVO-2928 N-terminal" evidence="4">
    <location>
        <begin position="3"/>
        <end position="170"/>
    </location>
</feature>
<dbReference type="InterPro" id="IPR056529">
    <property type="entry name" value="HVO_2928_N"/>
</dbReference>
<comment type="caution">
    <text evidence="5">The sequence shown here is derived from an EMBL/GenBank/DDBJ whole genome shotgun (WGS) entry which is preliminary data.</text>
</comment>
<dbReference type="EMBL" id="RRCH01000030">
    <property type="protein sequence ID" value="RRJ29041.1"/>
    <property type="molecule type" value="Genomic_DNA"/>
</dbReference>
<dbReference type="Pfam" id="PF04967">
    <property type="entry name" value="HTH_10"/>
    <property type="match status" value="1"/>
</dbReference>
<evidence type="ECO:0000256" key="2">
    <source>
        <dbReference type="ARBA" id="ARBA00023163"/>
    </source>
</evidence>
<dbReference type="InterPro" id="IPR007050">
    <property type="entry name" value="HTH_bacterioopsin"/>
</dbReference>
<accession>A0A3P3R6E9</accession>
<proteinExistence type="predicted"/>
<name>A0A3P3R6E9_9EURY</name>
<dbReference type="PANTHER" id="PTHR34236">
    <property type="entry name" value="DIMETHYL SULFOXIDE REDUCTASE TRANSCRIPTIONAL ACTIVATOR"/>
    <property type="match status" value="1"/>
</dbReference>
<evidence type="ECO:0000259" key="4">
    <source>
        <dbReference type="Pfam" id="PF24281"/>
    </source>
</evidence>
<keyword evidence="1" id="KW-0805">Transcription regulation</keyword>